<protein>
    <recommendedName>
        <fullName evidence="3">Outer membrane protein beta-barrel domain-containing protein</fullName>
    </recommendedName>
</protein>
<dbReference type="AlphaFoldDB" id="A0A2D0MZJ6"/>
<name>A0A2D0MZJ6_FLAN2</name>
<evidence type="ECO:0008006" key="3">
    <source>
        <dbReference type="Google" id="ProtNLM"/>
    </source>
</evidence>
<comment type="caution">
    <text evidence="1">The sequence shown here is derived from an EMBL/GenBank/DDBJ whole genome shotgun (WGS) entry which is preliminary data.</text>
</comment>
<keyword evidence="2" id="KW-1185">Reference proteome</keyword>
<dbReference type="Proteomes" id="UP000223913">
    <property type="component" value="Unassembled WGS sequence"/>
</dbReference>
<evidence type="ECO:0000313" key="2">
    <source>
        <dbReference type="Proteomes" id="UP000223913"/>
    </source>
</evidence>
<reference evidence="1 2" key="1">
    <citation type="submission" date="2017-10" db="EMBL/GenBank/DDBJ databases">
        <title>The draft genome sequence of Lewinella nigricans NBRC 102662.</title>
        <authorList>
            <person name="Wang K."/>
        </authorList>
    </citation>
    <scope>NUCLEOTIDE SEQUENCE [LARGE SCALE GENOMIC DNA]</scope>
    <source>
        <strain evidence="1 2">NBRC 102662</strain>
    </source>
</reference>
<gene>
    <name evidence="1" type="ORF">CRP01_36265</name>
</gene>
<evidence type="ECO:0000313" key="1">
    <source>
        <dbReference type="EMBL" id="PHN01558.1"/>
    </source>
</evidence>
<dbReference type="EMBL" id="PDUD01000052">
    <property type="protein sequence ID" value="PHN01558.1"/>
    <property type="molecule type" value="Genomic_DNA"/>
</dbReference>
<accession>A0A2D0MZJ6</accession>
<organism evidence="1 2">
    <name type="scientific">Flavilitoribacter nigricans (strain ATCC 23147 / DSM 23189 / NBRC 102662 / NCIMB 1420 / SS-2)</name>
    <name type="common">Lewinella nigricans</name>
    <dbReference type="NCBI Taxonomy" id="1122177"/>
    <lineage>
        <taxon>Bacteria</taxon>
        <taxon>Pseudomonadati</taxon>
        <taxon>Bacteroidota</taxon>
        <taxon>Saprospiria</taxon>
        <taxon>Saprospirales</taxon>
        <taxon>Lewinellaceae</taxon>
        <taxon>Flavilitoribacter</taxon>
    </lineage>
</organism>
<proteinExistence type="predicted"/>
<sequence length="227" mass="25188">MGLAIGFYGLFMSGCAPVFSELQSARTAGKGQVELTAGYATVNNGEYRDGEFIMASEKVQEQIGLQAAYGITEDLDMRVRFEHITVADDGGNVNVLGFGPKYEIVDNIFSVYVPVGFAFGGDFQGKIEDTWEIHPTLLATVPFNKYIELNTSSKFIHAFHKDGWNYMAFNAGLGLSTDLDKYVVRPEYGWAWCTNDNNSDKFRQFSIGVTIYPNMFGSIGTKTVNRK</sequence>